<feature type="compositionally biased region" description="Polar residues" evidence="1">
    <location>
        <begin position="759"/>
        <end position="772"/>
    </location>
</feature>
<keyword evidence="4" id="KW-1185">Reference proteome</keyword>
<feature type="compositionally biased region" description="Basic and acidic residues" evidence="1">
    <location>
        <begin position="1063"/>
        <end position="1074"/>
    </location>
</feature>
<dbReference type="Proteomes" id="UP001152049">
    <property type="component" value="Unassembled WGS sequence"/>
</dbReference>
<name>A0A9W8RQG0_9HYPO</name>
<feature type="compositionally biased region" description="Basic and acidic residues" evidence="1">
    <location>
        <begin position="773"/>
        <end position="795"/>
    </location>
</feature>
<dbReference type="SUPFAM" id="SSF50249">
    <property type="entry name" value="Nucleic acid-binding proteins"/>
    <property type="match status" value="1"/>
</dbReference>
<dbReference type="GO" id="GO:0000781">
    <property type="term" value="C:chromosome, telomeric region"/>
    <property type="evidence" value="ECO:0007669"/>
    <property type="project" value="InterPro"/>
</dbReference>
<proteinExistence type="predicted"/>
<evidence type="ECO:0000313" key="4">
    <source>
        <dbReference type="Proteomes" id="UP001152049"/>
    </source>
</evidence>
<dbReference type="GO" id="GO:0000723">
    <property type="term" value="P:telomere maintenance"/>
    <property type="evidence" value="ECO:0007669"/>
    <property type="project" value="InterPro"/>
</dbReference>
<gene>
    <name evidence="3" type="ORF">NW762_012350</name>
</gene>
<feature type="compositionally biased region" description="Basic and acidic residues" evidence="1">
    <location>
        <begin position="696"/>
        <end position="733"/>
    </location>
</feature>
<feature type="region of interest" description="Disordered" evidence="1">
    <location>
        <begin position="919"/>
        <end position="938"/>
    </location>
</feature>
<feature type="compositionally biased region" description="Basic and acidic residues" evidence="1">
    <location>
        <begin position="1333"/>
        <end position="1359"/>
    </location>
</feature>
<feature type="compositionally biased region" description="Polar residues" evidence="1">
    <location>
        <begin position="1360"/>
        <end position="1378"/>
    </location>
</feature>
<feature type="compositionally biased region" description="Polar residues" evidence="1">
    <location>
        <begin position="1240"/>
        <end position="1254"/>
    </location>
</feature>
<dbReference type="InterPro" id="IPR011564">
    <property type="entry name" value="Telomer_end-bd_POT1/Cdc13"/>
</dbReference>
<dbReference type="SMART" id="SM00976">
    <property type="entry name" value="Telo_bind"/>
    <property type="match status" value="1"/>
</dbReference>
<organism evidence="3 4">
    <name type="scientific">Fusarium torreyae</name>
    <dbReference type="NCBI Taxonomy" id="1237075"/>
    <lineage>
        <taxon>Eukaryota</taxon>
        <taxon>Fungi</taxon>
        <taxon>Dikarya</taxon>
        <taxon>Ascomycota</taxon>
        <taxon>Pezizomycotina</taxon>
        <taxon>Sordariomycetes</taxon>
        <taxon>Hypocreomycetidae</taxon>
        <taxon>Hypocreales</taxon>
        <taxon>Nectriaceae</taxon>
        <taxon>Fusarium</taxon>
    </lineage>
</organism>
<reference evidence="3" key="1">
    <citation type="submission" date="2022-09" db="EMBL/GenBank/DDBJ databases">
        <title>Fusarium specimens isolated from Avocado Roots.</title>
        <authorList>
            <person name="Stajich J."/>
            <person name="Roper C."/>
            <person name="Heimlech-Rivalta G."/>
        </authorList>
    </citation>
    <scope>NUCLEOTIDE SEQUENCE</scope>
    <source>
        <strain evidence="3">CF00136</strain>
    </source>
</reference>
<dbReference type="Pfam" id="PF02765">
    <property type="entry name" value="POT1"/>
    <property type="match status" value="1"/>
</dbReference>
<feature type="region of interest" description="Disordered" evidence="1">
    <location>
        <begin position="1"/>
        <end position="23"/>
    </location>
</feature>
<dbReference type="Gene3D" id="2.40.50.140">
    <property type="entry name" value="Nucleic acid-binding proteins"/>
    <property type="match status" value="1"/>
</dbReference>
<evidence type="ECO:0000313" key="3">
    <source>
        <dbReference type="EMBL" id="KAJ4249493.1"/>
    </source>
</evidence>
<comment type="caution">
    <text evidence="3">The sequence shown here is derived from an EMBL/GenBank/DDBJ whole genome shotgun (WGS) entry which is preliminary data.</text>
</comment>
<dbReference type="CDD" id="cd04497">
    <property type="entry name" value="hPOT1_OB1_like"/>
    <property type="match status" value="1"/>
</dbReference>
<dbReference type="GO" id="GO:0003677">
    <property type="term" value="F:DNA binding"/>
    <property type="evidence" value="ECO:0007669"/>
    <property type="project" value="InterPro"/>
</dbReference>
<dbReference type="OrthoDB" id="5363079at2759"/>
<accession>A0A9W8RQG0</accession>
<feature type="compositionally biased region" description="Polar residues" evidence="1">
    <location>
        <begin position="1149"/>
        <end position="1175"/>
    </location>
</feature>
<feature type="compositionally biased region" description="Basic and acidic residues" evidence="1">
    <location>
        <begin position="509"/>
        <end position="519"/>
    </location>
</feature>
<feature type="compositionally biased region" description="Basic and acidic residues" evidence="1">
    <location>
        <begin position="885"/>
        <end position="895"/>
    </location>
</feature>
<feature type="compositionally biased region" description="Acidic residues" evidence="1">
    <location>
        <begin position="256"/>
        <end position="267"/>
    </location>
</feature>
<feature type="compositionally biased region" description="Acidic residues" evidence="1">
    <location>
        <begin position="573"/>
        <end position="628"/>
    </location>
</feature>
<evidence type="ECO:0000259" key="2">
    <source>
        <dbReference type="SMART" id="SM00976"/>
    </source>
</evidence>
<feature type="compositionally biased region" description="Basic and acidic residues" evidence="1">
    <location>
        <begin position="562"/>
        <end position="572"/>
    </location>
</feature>
<feature type="compositionally biased region" description="Acidic residues" evidence="1">
    <location>
        <begin position="636"/>
        <end position="669"/>
    </location>
</feature>
<feature type="compositionally biased region" description="Polar residues" evidence="1">
    <location>
        <begin position="520"/>
        <end position="534"/>
    </location>
</feature>
<feature type="compositionally biased region" description="Basic and acidic residues" evidence="1">
    <location>
        <begin position="1181"/>
        <end position="1190"/>
    </location>
</feature>
<feature type="compositionally biased region" description="Polar residues" evidence="1">
    <location>
        <begin position="464"/>
        <end position="481"/>
    </location>
</feature>
<sequence length="1567" mass="171040">MTDAQPTNSLLQQGDPTPIAQLDPDVSDQEKRVVDGTITITWPFSILNKSIAFLLAERDFRLRRENGQVRIRFHGAAAKAIADASLGAGDDIRVSLQGVKWEKNETHTQVAGSTLAWQLEFTNRLMISIRRAESEQETLLNIDAPVEEPEPTANGQIESTDTVDTVTPIPEPATPTPQSPETILPAKRNAASTLDPHEYASPAFLKRARVSYGSLFEGGLDMFDEDVTKTTKSKKRTRFSLPANTWRYTSQSPSPEPDDVPEEEDEAAPQANGVSQQNDDVEDTPMATPPRPAMIDQGCQTVNVDFTPMASVQVLAESRPTFGFTQSTPTPLPRTRPFGTDESFTNQPFQASTTPHDIQHGPHSDLLGQAPGDMDTEMAFSFTPQTMLFPQAPSFFPAEHVHNAGPDSPSRAPRAEDYPAEFLDADQLSNTVDTQANLAAHESPINHPTATHQNPFGTEPAPGSSFTAITQPSQSAWTTEMPSEPHSAAASADAENPMEILSSSPFREQGSRESSEDRQSSPSMENTDRNTTADVSPEPALEQPASEAEHYRDGGDELGDDYDLRKYSRTHDDDDDVETSEEEPDVNNDDPDTQIMNPEEDDTDIDEDVENEEEGDIDEAPDEYEEEMYEQRYEGEGEEYDGSEGDAEGEYYSDEEGYYDDEEEEDEDAEPRPSAAPTSQEPVFISLLSDSEDDEPAAKPEPKPAPEPEVARASEGEQELEPTKEPEQPEEAKSLPVPESKEEIEDTKPDEEMSEEDSQSLFQSRAEQQPSSPDKKETDQAAEMKDVENEQKIQSEDEQEQVSATPGIDVTHTATVSEGDKNNGPSHPKEVVEGEQPSEDSSAEAQLSMTEGSPQHEQEFEPEEPSPVEAESRDIDMNQAPALVEESKVPEKEDVASQEEPTGTNPPDDTHSIVVEQSTEVMDVDAPSEVPREDAAEPMEIAVVETIDTSIVVSEEIRGTITEVSQRASASNEVVLAQEESLTQPHETLADGVEPSDVPTVGGLFEGSVGATPDDQVVETSGSRGLEPVESHDTIMQDASMEITTEPDSQPADPVDNMGNTDKTGEANTDKSAKDGQMSPPPTEASQTQTFQDHNDLLSNNEHGDHLPTPGETQQVIEVEVVDALNTTTGNEADEDDAGPEDQIMTEILQHSPTQQDTIRSKNSITSSPAKSQVKSPPRTKLADEPHETASRNAEPASESIVAKPLRSRRHKSTKSSEHLDQEDPSIALITATPVAKTADSGSKQSSPAGSGSKTRSKTNRDDPSIQLAGGSAQAEGKNRRKRKATDDESIVSVENSSPGSQRVLRPRNDHGDPSILLAKGSSPTTRQTRSHKTPDPKRETPRRETRSVSRSFQQRDDSPNASFASLKSPSIAGSTATVPEEENVKTLKLQLLKSLRTNLPDFLSLKMLSRNSIDKMTDVLAVATQTPPHPHRPKHGPRDFMLTLSLTDPSTAPTQVRVAHIFRPHLASLPEVEAGDVVLLRRVKVVSMKGRGFGVRSEDSSSWAVSKPNGEQVLDQVKGPPIETTPEEIEYAKGLRHWWSLQDDSAMDKIEAASRKVTEAGKENAK</sequence>
<dbReference type="InterPro" id="IPR012340">
    <property type="entry name" value="NA-bd_OB-fold"/>
</dbReference>
<feature type="domain" description="Telomeric single stranded DNA binding POT1/Cdc13" evidence="2">
    <location>
        <begin position="1403"/>
        <end position="1541"/>
    </location>
</feature>
<feature type="compositionally biased region" description="Polar residues" evidence="1">
    <location>
        <begin position="1084"/>
        <end position="1101"/>
    </location>
</feature>
<feature type="compositionally biased region" description="Polar residues" evidence="1">
    <location>
        <begin position="843"/>
        <end position="852"/>
    </location>
</feature>
<feature type="compositionally biased region" description="Polar residues" evidence="1">
    <location>
        <begin position="446"/>
        <end position="456"/>
    </location>
</feature>
<evidence type="ECO:0000256" key="1">
    <source>
        <dbReference type="SAM" id="MobiDB-lite"/>
    </source>
</evidence>
<protein>
    <recommendedName>
        <fullName evidence="2">Telomeric single stranded DNA binding POT1/Cdc13 domain-containing protein</fullName>
    </recommendedName>
</protein>
<feature type="region of interest" description="Disordered" evidence="1">
    <location>
        <begin position="443"/>
        <end position="911"/>
    </location>
</feature>
<feature type="compositionally biased region" description="Polar residues" evidence="1">
    <location>
        <begin position="1"/>
        <end position="15"/>
    </location>
</feature>
<feature type="region of interest" description="Disordered" evidence="1">
    <location>
        <begin position="981"/>
        <end position="1381"/>
    </location>
</feature>
<dbReference type="EMBL" id="JAOQAZ010000033">
    <property type="protein sequence ID" value="KAJ4249493.1"/>
    <property type="molecule type" value="Genomic_DNA"/>
</dbReference>
<feature type="region of interest" description="Disordered" evidence="1">
    <location>
        <begin position="229"/>
        <end position="293"/>
    </location>
</feature>